<feature type="non-terminal residue" evidence="2">
    <location>
        <position position="1"/>
    </location>
</feature>
<proteinExistence type="predicted"/>
<dbReference type="NCBIfam" id="NF041518">
    <property type="entry name" value="choice_anch_Q"/>
    <property type="match status" value="1"/>
</dbReference>
<dbReference type="RefSeq" id="WP_340542483.1">
    <property type="nucleotide sequence ID" value="NZ_JBBLXS010001068.1"/>
</dbReference>
<keyword evidence="3" id="KW-1185">Reference proteome</keyword>
<comment type="caution">
    <text evidence="2">The sequence shown here is derived from an EMBL/GenBank/DDBJ whole genome shotgun (WGS) entry which is preliminary data.</text>
</comment>
<name>A0ABU8YXQ5_9CYAN</name>
<evidence type="ECO:0000313" key="3">
    <source>
        <dbReference type="Proteomes" id="UP001384579"/>
    </source>
</evidence>
<dbReference type="EMBL" id="JBBLXS010001068">
    <property type="protein sequence ID" value="MEK0189255.1"/>
    <property type="molecule type" value="Genomic_DNA"/>
</dbReference>
<accession>A0ABU8YXQ5</accession>
<dbReference type="Proteomes" id="UP001384579">
    <property type="component" value="Unassembled WGS sequence"/>
</dbReference>
<feature type="region of interest" description="Disordered" evidence="1">
    <location>
        <begin position="72"/>
        <end position="97"/>
    </location>
</feature>
<dbReference type="InterPro" id="IPR059226">
    <property type="entry name" value="Choice_anch_Q_dom"/>
</dbReference>
<reference evidence="2 3" key="1">
    <citation type="journal article" date="2020" name="Harmful Algae">
        <title>Molecular and morphological characterization of a novel dihydroanatoxin-a producing Microcoleus species (cyanobacteria) from the Russian River, California, USA.</title>
        <authorList>
            <person name="Conklin K.Y."/>
            <person name="Stancheva R."/>
            <person name="Otten T.G."/>
            <person name="Fadness R."/>
            <person name="Boyer G.L."/>
            <person name="Read B."/>
            <person name="Zhang X."/>
            <person name="Sheath R.G."/>
        </authorList>
    </citation>
    <scope>NUCLEOTIDE SEQUENCE [LARGE SCALE GENOMIC DNA]</scope>
    <source>
        <strain evidence="2 3">PTRS2</strain>
    </source>
</reference>
<protein>
    <submittedName>
        <fullName evidence="2">Choice-of-anchor Q domain-containing protein</fullName>
    </submittedName>
</protein>
<gene>
    <name evidence="2" type="ORF">WMG39_31075</name>
</gene>
<evidence type="ECO:0000313" key="2">
    <source>
        <dbReference type="EMBL" id="MEK0189255.1"/>
    </source>
</evidence>
<sequence length="237" mass="24379">TTNPDLTGAFVGNNNLIGALGTSTGLTVAQQLTAPVTIANVLAPVGSAGLNGATAPAPFTLALVDNSPVTTSTNPAIGGGDNTAATGTTDQRGAGFPRKIDNTLVSKPNVDIGAYEYGPVVQGQKFNDSNGNVAKDGTEATLTTPVQNFVVYVDDNNNSTLDSAEKRVTVATGGNYTLLDTKSNSPVREQAVTNWQQTFPTATATPYNTGIADSNSKDFGNFQSMTINGLIFDDKNG</sequence>
<organism evidence="2 3">
    <name type="scientific">Microcoleus anatoxicus PTRS2</name>
    <dbReference type="NCBI Taxonomy" id="2705321"/>
    <lineage>
        <taxon>Bacteria</taxon>
        <taxon>Bacillati</taxon>
        <taxon>Cyanobacteriota</taxon>
        <taxon>Cyanophyceae</taxon>
        <taxon>Oscillatoriophycideae</taxon>
        <taxon>Oscillatoriales</taxon>
        <taxon>Microcoleaceae</taxon>
        <taxon>Microcoleus</taxon>
        <taxon>Microcoleus anatoxicus</taxon>
    </lineage>
</organism>
<feature type="non-terminal residue" evidence="2">
    <location>
        <position position="237"/>
    </location>
</feature>
<evidence type="ECO:0000256" key="1">
    <source>
        <dbReference type="SAM" id="MobiDB-lite"/>
    </source>
</evidence>